<organism evidence="7 8">
    <name type="scientific">Gordonia rubripertincta</name>
    <name type="common">Rhodococcus corallinus</name>
    <dbReference type="NCBI Taxonomy" id="36822"/>
    <lineage>
        <taxon>Bacteria</taxon>
        <taxon>Bacillati</taxon>
        <taxon>Actinomycetota</taxon>
        <taxon>Actinomycetes</taxon>
        <taxon>Mycobacteriales</taxon>
        <taxon>Gordoniaceae</taxon>
        <taxon>Gordonia</taxon>
    </lineage>
</organism>
<evidence type="ECO:0000256" key="1">
    <source>
        <dbReference type="ARBA" id="ARBA00004418"/>
    </source>
</evidence>
<feature type="chain" id="PRO_5046389633" evidence="5">
    <location>
        <begin position="21"/>
        <end position="337"/>
    </location>
</feature>
<accession>A0ABT4N3J5</accession>
<gene>
    <name evidence="7" type="ORF">O4213_28015</name>
</gene>
<dbReference type="InterPro" id="IPR001638">
    <property type="entry name" value="Solute-binding_3/MltF_N"/>
</dbReference>
<evidence type="ECO:0000259" key="6">
    <source>
        <dbReference type="SMART" id="SM00062"/>
    </source>
</evidence>
<keyword evidence="8" id="KW-1185">Reference proteome</keyword>
<dbReference type="Pfam" id="PF09084">
    <property type="entry name" value="NMT1"/>
    <property type="match status" value="1"/>
</dbReference>
<protein>
    <submittedName>
        <fullName evidence="7">ABC transporter substrate-binding protein</fullName>
    </submittedName>
</protein>
<dbReference type="InterPro" id="IPR015168">
    <property type="entry name" value="SsuA/THI5"/>
</dbReference>
<dbReference type="SMART" id="SM00062">
    <property type="entry name" value="PBPb"/>
    <property type="match status" value="1"/>
</dbReference>
<feature type="domain" description="Solute-binding protein family 3/N-terminal" evidence="6">
    <location>
        <begin position="48"/>
        <end position="271"/>
    </location>
</feature>
<evidence type="ECO:0000256" key="2">
    <source>
        <dbReference type="ARBA" id="ARBA00010742"/>
    </source>
</evidence>
<dbReference type="PANTHER" id="PTHR30024:SF42">
    <property type="entry name" value="ALIPHATIC SULFONATES-BINDING PROTEIN-RELATED"/>
    <property type="match status" value="1"/>
</dbReference>
<dbReference type="Gene3D" id="3.40.190.10">
    <property type="entry name" value="Periplasmic binding protein-like II"/>
    <property type="match status" value="2"/>
</dbReference>
<evidence type="ECO:0000313" key="7">
    <source>
        <dbReference type="EMBL" id="MCZ4553865.1"/>
    </source>
</evidence>
<feature type="signal peptide" evidence="5">
    <location>
        <begin position="1"/>
        <end position="20"/>
    </location>
</feature>
<dbReference type="EMBL" id="JAPWIE010000014">
    <property type="protein sequence ID" value="MCZ4553865.1"/>
    <property type="molecule type" value="Genomic_DNA"/>
</dbReference>
<dbReference type="RefSeq" id="WP_301574568.1">
    <property type="nucleotide sequence ID" value="NZ_JAPWIE010000014.1"/>
</dbReference>
<comment type="subcellular location">
    <subcellularLocation>
        <location evidence="1">Periplasm</location>
    </subcellularLocation>
</comment>
<keyword evidence="4 5" id="KW-0732">Signal</keyword>
<proteinExistence type="inferred from homology"/>
<dbReference type="InterPro" id="IPR010067">
    <property type="entry name" value="ABC_SsuA_sub-bd"/>
</dbReference>
<dbReference type="PROSITE" id="PS51257">
    <property type="entry name" value="PROKAR_LIPOPROTEIN"/>
    <property type="match status" value="1"/>
</dbReference>
<dbReference type="NCBIfam" id="TIGR01728">
    <property type="entry name" value="SsuA_fam"/>
    <property type="match status" value="1"/>
</dbReference>
<dbReference type="CDD" id="cd13558">
    <property type="entry name" value="PBP2_SsuA_like_2"/>
    <property type="match status" value="1"/>
</dbReference>
<evidence type="ECO:0000256" key="5">
    <source>
        <dbReference type="SAM" id="SignalP"/>
    </source>
</evidence>
<dbReference type="PANTHER" id="PTHR30024">
    <property type="entry name" value="ALIPHATIC SULFONATES-BINDING PROTEIN-RELATED"/>
    <property type="match status" value="1"/>
</dbReference>
<comment type="caution">
    <text evidence="7">The sequence shown here is derived from an EMBL/GenBank/DDBJ whole genome shotgun (WGS) entry which is preliminary data.</text>
</comment>
<evidence type="ECO:0000313" key="8">
    <source>
        <dbReference type="Proteomes" id="UP001067235"/>
    </source>
</evidence>
<comment type="similarity">
    <text evidence="2">Belongs to the bacterial solute-binding protein SsuA/TauA family.</text>
</comment>
<sequence length="337" mass="35752">MSRARLLRTTAAALAITVAATGCVTRDDNSAITVTDESVPVAELAGLTLNVGDQKGNTEALLTAAGELENLPYEVEFSLFTSGPPQIEAATAGKIDFAVTGNTPPVFGAANNAKIKVVSGYVGSGRGDQILIPKDSPIGSVEDLKGKKIAIAKGSSAHANVLEQLQKVGLTISDVEPVFLQPADSLGAFQQGAVDAWAIWDPFTALAQEQTGARTLATADDSYGFGVASTTALGDPKRNTAIRDLTERIARAAKWAQANPQEWAEKYAASVDIPPQVAAVAQERSLRPAIPLTDEVVQSEQTLVDLFYKSKQTQRKPDFNGYVDRRYNDELGPYFGT</sequence>
<evidence type="ECO:0000256" key="3">
    <source>
        <dbReference type="ARBA" id="ARBA00022448"/>
    </source>
</evidence>
<keyword evidence="3" id="KW-0813">Transport</keyword>
<dbReference type="Proteomes" id="UP001067235">
    <property type="component" value="Unassembled WGS sequence"/>
</dbReference>
<dbReference type="SUPFAM" id="SSF53850">
    <property type="entry name" value="Periplasmic binding protein-like II"/>
    <property type="match status" value="1"/>
</dbReference>
<reference evidence="7" key="1">
    <citation type="submission" date="2022-12" db="EMBL/GenBank/DDBJ databases">
        <authorList>
            <person name="Krivoruchko A.V."/>
            <person name="Elkin A."/>
        </authorList>
    </citation>
    <scope>NUCLEOTIDE SEQUENCE</scope>
    <source>
        <strain evidence="7">IEGM 1388</strain>
    </source>
</reference>
<evidence type="ECO:0000256" key="4">
    <source>
        <dbReference type="ARBA" id="ARBA00022729"/>
    </source>
</evidence>
<name>A0ABT4N3J5_GORRU</name>